<evidence type="ECO:0000313" key="2">
    <source>
        <dbReference type="Proteomes" id="UP000432464"/>
    </source>
</evidence>
<dbReference type="AlphaFoldDB" id="A0A6I3KYM3"/>
<reference evidence="1 2" key="1">
    <citation type="submission" date="2019-11" db="EMBL/GenBank/DDBJ databases">
        <title>Nocardia sp. nov. CT2-14 isolated from soil.</title>
        <authorList>
            <person name="Kanchanasin P."/>
            <person name="Tanasupawat S."/>
            <person name="Yuki M."/>
            <person name="Kudo T."/>
        </authorList>
    </citation>
    <scope>NUCLEOTIDE SEQUENCE [LARGE SCALE GENOMIC DNA]</scope>
    <source>
        <strain evidence="1 2">CT2-14</strain>
    </source>
</reference>
<organism evidence="1 2">
    <name type="scientific">Nocardia aurantiaca</name>
    <dbReference type="NCBI Taxonomy" id="2675850"/>
    <lineage>
        <taxon>Bacteria</taxon>
        <taxon>Bacillati</taxon>
        <taxon>Actinomycetota</taxon>
        <taxon>Actinomycetes</taxon>
        <taxon>Mycobacteriales</taxon>
        <taxon>Nocardiaceae</taxon>
        <taxon>Nocardia</taxon>
    </lineage>
</organism>
<accession>A0A6I3KYM3</accession>
<protein>
    <submittedName>
        <fullName evidence="1">Uncharacterized protein</fullName>
    </submittedName>
</protein>
<gene>
    <name evidence="1" type="ORF">GLP40_14890</name>
</gene>
<keyword evidence="2" id="KW-1185">Reference proteome</keyword>
<dbReference type="RefSeq" id="WP_154788468.1">
    <property type="nucleotide sequence ID" value="NZ_WMBB01000006.1"/>
</dbReference>
<dbReference type="Proteomes" id="UP000432464">
    <property type="component" value="Unassembled WGS sequence"/>
</dbReference>
<evidence type="ECO:0000313" key="1">
    <source>
        <dbReference type="EMBL" id="MTE14048.1"/>
    </source>
</evidence>
<sequence>MRYGVVLPGLVVAFLGLGIPVSAAHWAAHDGAADPGTLTVDGRNYGTPDDCVTIRSVPRRLTIDNATTQRARVYLFPGCKGGVTHTIEPGHNGTALGASVQTR</sequence>
<proteinExistence type="predicted"/>
<comment type="caution">
    <text evidence="1">The sequence shown here is derived from an EMBL/GenBank/DDBJ whole genome shotgun (WGS) entry which is preliminary data.</text>
</comment>
<dbReference type="EMBL" id="WMBB01000006">
    <property type="protein sequence ID" value="MTE14048.1"/>
    <property type="molecule type" value="Genomic_DNA"/>
</dbReference>
<name>A0A6I3KYM3_9NOCA</name>